<dbReference type="AlphaFoldDB" id="A0A1Y2I577"/>
<reference evidence="2 3" key="1">
    <citation type="submission" date="2016-07" db="EMBL/GenBank/DDBJ databases">
        <title>Pervasive Adenine N6-methylation of Active Genes in Fungi.</title>
        <authorList>
            <consortium name="DOE Joint Genome Institute"/>
            <person name="Mondo S.J."/>
            <person name="Dannebaum R.O."/>
            <person name="Kuo R.C."/>
            <person name="Labutti K."/>
            <person name="Haridas S."/>
            <person name="Kuo A."/>
            <person name="Salamov A."/>
            <person name="Ahrendt S.R."/>
            <person name="Lipzen A."/>
            <person name="Sullivan W."/>
            <person name="Andreopoulos W.B."/>
            <person name="Clum A."/>
            <person name="Lindquist E."/>
            <person name="Daum C."/>
            <person name="Ramamoorthy G.K."/>
            <person name="Gryganskyi A."/>
            <person name="Culley D."/>
            <person name="Magnuson J.K."/>
            <person name="James T.Y."/>
            <person name="O'Malley M.A."/>
            <person name="Stajich J.E."/>
            <person name="Spatafora J.W."/>
            <person name="Visel A."/>
            <person name="Grigoriev I.V."/>
        </authorList>
    </citation>
    <scope>NUCLEOTIDE SEQUENCE [LARGE SCALE GENOMIC DNA]</scope>
    <source>
        <strain evidence="2 3">PL171</strain>
    </source>
</reference>
<dbReference type="OrthoDB" id="3187773at2759"/>
<feature type="compositionally biased region" description="Low complexity" evidence="1">
    <location>
        <begin position="111"/>
        <end position="123"/>
    </location>
</feature>
<dbReference type="EMBL" id="MCFL01000001">
    <property type="protein sequence ID" value="ORZ41464.1"/>
    <property type="molecule type" value="Genomic_DNA"/>
</dbReference>
<name>A0A1Y2I577_9FUNG</name>
<protein>
    <submittedName>
        <fullName evidence="2">Uncharacterized protein</fullName>
    </submittedName>
</protein>
<feature type="compositionally biased region" description="Acidic residues" evidence="1">
    <location>
        <begin position="148"/>
        <end position="159"/>
    </location>
</feature>
<evidence type="ECO:0000313" key="3">
    <source>
        <dbReference type="Proteomes" id="UP000193411"/>
    </source>
</evidence>
<accession>A0A1Y2I577</accession>
<comment type="caution">
    <text evidence="2">The sequence shown here is derived from an EMBL/GenBank/DDBJ whole genome shotgun (WGS) entry which is preliminary data.</text>
</comment>
<evidence type="ECO:0000256" key="1">
    <source>
        <dbReference type="SAM" id="MobiDB-lite"/>
    </source>
</evidence>
<keyword evidence="3" id="KW-1185">Reference proteome</keyword>
<evidence type="ECO:0000313" key="2">
    <source>
        <dbReference type="EMBL" id="ORZ41464.1"/>
    </source>
</evidence>
<proteinExistence type="predicted"/>
<gene>
    <name evidence="2" type="ORF">BCR44DRAFT_31220</name>
</gene>
<dbReference type="Proteomes" id="UP000193411">
    <property type="component" value="Unassembled WGS sequence"/>
</dbReference>
<organism evidence="2 3">
    <name type="scientific">Catenaria anguillulae PL171</name>
    <dbReference type="NCBI Taxonomy" id="765915"/>
    <lineage>
        <taxon>Eukaryota</taxon>
        <taxon>Fungi</taxon>
        <taxon>Fungi incertae sedis</taxon>
        <taxon>Blastocladiomycota</taxon>
        <taxon>Blastocladiomycetes</taxon>
        <taxon>Blastocladiales</taxon>
        <taxon>Catenariaceae</taxon>
        <taxon>Catenaria</taxon>
    </lineage>
</organism>
<feature type="region of interest" description="Disordered" evidence="1">
    <location>
        <begin position="101"/>
        <end position="221"/>
    </location>
</feature>
<sequence length="267" mass="28304">MLTRQAWNSPSAYQQCLREGGVYSIIRPRLFISFQVHDKPHHVALVDYFAHIPERQNATNSLHVPVLRKTSHPIVIPIQSIICAAHLIPYFATLRDPPIATAPEAPKSQQAAPTVEAGAAAGTQGMDGTGNGETNVDSGQVRDADSGQIEDADGDDVNDDGGSGQVEDGAGIVDPGPVVDGSGAAQANAGRIASAAQQIGDSRRKRKRVGDQGGGTHAKRRKARRVMSGVLYDPKDIAGCIEWILNFFVTPVVYAFQGASGFSENLA</sequence>